<keyword evidence="2" id="KW-1185">Reference proteome</keyword>
<dbReference type="Proteomes" id="UP001209229">
    <property type="component" value="Unassembled WGS sequence"/>
</dbReference>
<gene>
    <name evidence="1" type="ORF">OM075_00265</name>
</gene>
<organism evidence="1 2">
    <name type="scientific">Plebeiibacterium sediminum</name>
    <dbReference type="NCBI Taxonomy" id="2992112"/>
    <lineage>
        <taxon>Bacteria</taxon>
        <taxon>Pseudomonadati</taxon>
        <taxon>Bacteroidota</taxon>
        <taxon>Bacteroidia</taxon>
        <taxon>Marinilabiliales</taxon>
        <taxon>Marinilabiliaceae</taxon>
        <taxon>Plebeiibacterium</taxon>
    </lineage>
</organism>
<dbReference type="InterPro" id="IPR025345">
    <property type="entry name" value="DUF4249"/>
</dbReference>
<protein>
    <submittedName>
        <fullName evidence="1">DUF4249 domain-containing protein</fullName>
    </submittedName>
</protein>
<accession>A0AAE3M111</accession>
<sequence>MCDIQLRSPMLRKINYTFIILCSITLVNCVYKYEPDISKYENILVVEAELSNLPGPYEVKLSRSFGYGQKNGSPVCDATVKFMDKTGLEIPLFETNEGIYQTIDNSFQGIVGKSYKLHIEIDDEIYESDFETIKEPIPIDNIYWEFKKIDNNRGIDILIDAHDSNNKTHFYAWDYEETWKFHVPFNNYDLFPELEECYKSDRNTNFITTSTTNRNNDIVKGHSLKFITEEDNRLYLRYTILVKQHSLSEPTYKYFKDLNELNYNQGTLFDPIPGPLSGNIENVSGNNKFVLGYFFVSGATEKRIFIDRSELPLNYYPTNGFKECKRHIFEIPADEIGNNKSDGLFPNENEYRRIEPKIDSLITQENFLIYKEIIPAQSFPFYIVYLAKPACYTCTAHGTNVVPDFWVEKEDN</sequence>
<evidence type="ECO:0000313" key="2">
    <source>
        <dbReference type="Proteomes" id="UP001209229"/>
    </source>
</evidence>
<dbReference type="AlphaFoldDB" id="A0AAE3M111"/>
<name>A0AAE3M111_9BACT</name>
<dbReference type="Pfam" id="PF14054">
    <property type="entry name" value="DUF4249"/>
    <property type="match status" value="1"/>
</dbReference>
<evidence type="ECO:0000313" key="1">
    <source>
        <dbReference type="EMBL" id="MCW3784872.1"/>
    </source>
</evidence>
<reference evidence="1" key="1">
    <citation type="submission" date="2022-10" db="EMBL/GenBank/DDBJ databases">
        <authorList>
            <person name="Yu W.X."/>
        </authorList>
    </citation>
    <scope>NUCLEOTIDE SEQUENCE</scope>
    <source>
        <strain evidence="1">AAT</strain>
    </source>
</reference>
<dbReference type="EMBL" id="JAPDPJ010000001">
    <property type="protein sequence ID" value="MCW3784872.1"/>
    <property type="molecule type" value="Genomic_DNA"/>
</dbReference>
<comment type="caution">
    <text evidence="1">The sequence shown here is derived from an EMBL/GenBank/DDBJ whole genome shotgun (WGS) entry which is preliminary data.</text>
</comment>
<proteinExistence type="predicted"/>